<name>E8LG58_9FIRM</name>
<dbReference type="HOGENOM" id="CLU_055360_2_1_9"/>
<dbReference type="InterPro" id="IPR004380">
    <property type="entry name" value="Asp_race"/>
</dbReference>
<dbReference type="Pfam" id="PF01177">
    <property type="entry name" value="Asp_Glu_race"/>
    <property type="match status" value="1"/>
</dbReference>
<evidence type="ECO:0000313" key="3">
    <source>
        <dbReference type="EMBL" id="EFY04177.1"/>
    </source>
</evidence>
<dbReference type="GO" id="GO:0047689">
    <property type="term" value="F:aspartate racemase activity"/>
    <property type="evidence" value="ECO:0007669"/>
    <property type="project" value="UniProtKB-EC"/>
</dbReference>
<dbReference type="GeneID" id="78524075"/>
<organism evidence="3 4">
    <name type="scientific">Phascolarctobacterium succinatutens YIT 12067</name>
    <dbReference type="NCBI Taxonomy" id="626939"/>
    <lineage>
        <taxon>Bacteria</taxon>
        <taxon>Bacillati</taxon>
        <taxon>Bacillota</taxon>
        <taxon>Negativicutes</taxon>
        <taxon>Acidaminococcales</taxon>
        <taxon>Acidaminococcaceae</taxon>
        <taxon>Phascolarctobacterium</taxon>
    </lineage>
</organism>
<dbReference type="SUPFAM" id="SSF53681">
    <property type="entry name" value="Aspartate/glutamate racemase"/>
    <property type="match status" value="2"/>
</dbReference>
<proteinExistence type="inferred from homology"/>
<evidence type="ECO:0000256" key="2">
    <source>
        <dbReference type="ARBA" id="ARBA00023235"/>
    </source>
</evidence>
<accession>E8LG58</accession>
<reference evidence="3 4" key="1">
    <citation type="submission" date="2011-01" db="EMBL/GenBank/DDBJ databases">
        <authorList>
            <person name="Weinstock G."/>
            <person name="Sodergren E."/>
            <person name="Clifton S."/>
            <person name="Fulton L."/>
            <person name="Fulton B."/>
            <person name="Courtney L."/>
            <person name="Fronick C."/>
            <person name="Harrison M."/>
            <person name="Strong C."/>
            <person name="Farmer C."/>
            <person name="Delahaunty K."/>
            <person name="Markovic C."/>
            <person name="Hall O."/>
            <person name="Minx P."/>
            <person name="Tomlinson C."/>
            <person name="Mitreva M."/>
            <person name="Hou S."/>
            <person name="Chen J."/>
            <person name="Wollam A."/>
            <person name="Pepin K.H."/>
            <person name="Johnson M."/>
            <person name="Bhonagiri V."/>
            <person name="Zhang X."/>
            <person name="Suruliraj S."/>
            <person name="Warren W."/>
            <person name="Chinwalla A."/>
            <person name="Mardis E.R."/>
            <person name="Wilson R.K."/>
        </authorList>
    </citation>
    <scope>NUCLEOTIDE SEQUENCE [LARGE SCALE GENOMIC DNA]</scope>
    <source>
        <strain evidence="3 4">YIT 12067</strain>
    </source>
</reference>
<evidence type="ECO:0000256" key="1">
    <source>
        <dbReference type="ARBA" id="ARBA00007847"/>
    </source>
</evidence>
<dbReference type="EMBL" id="AEVN01000100">
    <property type="protein sequence ID" value="EFY04177.1"/>
    <property type="molecule type" value="Genomic_DNA"/>
</dbReference>
<dbReference type="Gene3D" id="3.40.50.1860">
    <property type="match status" value="2"/>
</dbReference>
<comment type="caution">
    <text evidence="3">The sequence shown here is derived from an EMBL/GenBank/DDBJ whole genome shotgun (WGS) entry which is preliminary data.</text>
</comment>
<dbReference type="PANTHER" id="PTHR21198:SF7">
    <property type="entry name" value="ASPARTATE-GLUTAMATE RACEMASE FAMILY"/>
    <property type="match status" value="1"/>
</dbReference>
<dbReference type="eggNOG" id="COG1794">
    <property type="taxonomic scope" value="Bacteria"/>
</dbReference>
<keyword evidence="2 3" id="KW-0413">Isomerase</keyword>
<comment type="similarity">
    <text evidence="1">Belongs to the aspartate/glutamate racemases family.</text>
</comment>
<protein>
    <submittedName>
        <fullName evidence="3">Aspartate racemase</fullName>
        <ecNumber evidence="3">5.1.1.13</ecNumber>
    </submittedName>
</protein>
<gene>
    <name evidence="3" type="ORF">HMPREF9443_01859</name>
</gene>
<dbReference type="Proteomes" id="UP000004923">
    <property type="component" value="Unassembled WGS sequence"/>
</dbReference>
<dbReference type="AlphaFoldDB" id="E8LG58"/>
<keyword evidence="4" id="KW-1185">Reference proteome</keyword>
<dbReference type="PANTHER" id="PTHR21198">
    <property type="entry name" value="GLUTAMATE RACEMASE"/>
    <property type="match status" value="1"/>
</dbReference>
<evidence type="ECO:0000313" key="4">
    <source>
        <dbReference type="Proteomes" id="UP000004923"/>
    </source>
</evidence>
<sequence>MSEKKMMKNGKKLGVVGGLGPAAAAEFLRQFTMRCPANCDQEHPVVYMIGDCDIPDRGTAIFGKGESPLPKLKADLLQLCDMGADVLAVPCNTAHFFIDQFADELPVPLLHIVDETVKAAKELSPEKGAWMLSTKGTRACGLYQKYAEKRGLTLYIPNEEQSDKSQEVINCVKANQLAKAGAIMKELVEELWAERDIPVMTACTELPLGYDASGLPQERSVSSIGALADACVRALYEEVK</sequence>
<dbReference type="NCBIfam" id="TIGR00035">
    <property type="entry name" value="asp_race"/>
    <property type="match status" value="1"/>
</dbReference>
<dbReference type="RefSeq" id="WP_009146198.1">
    <property type="nucleotide sequence ID" value="NZ_GL830928.1"/>
</dbReference>
<dbReference type="InterPro" id="IPR001920">
    <property type="entry name" value="Asp/Glu_race"/>
</dbReference>
<dbReference type="InterPro" id="IPR015942">
    <property type="entry name" value="Asp/Glu/hydantoin_racemase"/>
</dbReference>
<dbReference type="EC" id="5.1.1.13" evidence="3"/>